<name>A0ACD6ANX3_AVESA</name>
<proteinExistence type="predicted"/>
<dbReference type="EnsemblPlants" id="AVESA.00010b.r2.UnG1413300.1">
    <property type="protein sequence ID" value="AVESA.00010b.r2.UnG1413300.1.CDS.1"/>
    <property type="gene ID" value="AVESA.00010b.r2.UnG1413300"/>
</dbReference>
<evidence type="ECO:0000313" key="1">
    <source>
        <dbReference type="EnsemblPlants" id="AVESA.00010b.r2.UnG1413300.1.CDS.1"/>
    </source>
</evidence>
<sequence length="416" mass="45865">MRSAEAYKEVKAYLADTTARGARHLRAEGAKDADRLELSMVDGEEVADVLLPEEGGGTVFWWAYSKAPQQQDWRWGGGGEQENRRYYRLFFLDAHRDAVLNAYLPRVRREGRDVMVKNRRRNLSTNISVHQSWTHVPFEHPKTFATLAMDPTKKKEIVDDLDAFRNGKDYYAQIDKAWKRGYLLHGPPGTGSRPWSPPWPTTSTTTSSTSSSPPCTPTPTSASSSSRPPASPSSSSRTSTAPSTSPAPAPRRRNQRTTTTKPPRMARRTPGARSRSLACSTSSTGCGRRAAAERIIVFTTNHLEKLDPTLIRRGRMDKHIEMGYCCAPAFEFLARTYLGVEEHELFATVGSLLQEVDMTPADVAKNLTPKSAADDADSCLRGLVAALEKTKEDKANGRGMGQHPEEDDGGAVAGQE</sequence>
<evidence type="ECO:0000313" key="2">
    <source>
        <dbReference type="Proteomes" id="UP001732700"/>
    </source>
</evidence>
<keyword evidence="2" id="KW-1185">Reference proteome</keyword>
<accession>A0ACD6ANX3</accession>
<organism evidence="1 2">
    <name type="scientific">Avena sativa</name>
    <name type="common">Oat</name>
    <dbReference type="NCBI Taxonomy" id="4498"/>
    <lineage>
        <taxon>Eukaryota</taxon>
        <taxon>Viridiplantae</taxon>
        <taxon>Streptophyta</taxon>
        <taxon>Embryophyta</taxon>
        <taxon>Tracheophyta</taxon>
        <taxon>Spermatophyta</taxon>
        <taxon>Magnoliopsida</taxon>
        <taxon>Liliopsida</taxon>
        <taxon>Poales</taxon>
        <taxon>Poaceae</taxon>
        <taxon>BOP clade</taxon>
        <taxon>Pooideae</taxon>
        <taxon>Poodae</taxon>
        <taxon>Poeae</taxon>
        <taxon>Poeae Chloroplast Group 1 (Aveneae type)</taxon>
        <taxon>Aveninae</taxon>
        <taxon>Avena</taxon>
    </lineage>
</organism>
<dbReference type="Proteomes" id="UP001732700">
    <property type="component" value="Unassembled WGS sequence"/>
</dbReference>
<reference evidence="1" key="1">
    <citation type="submission" date="2025-09" db="UniProtKB">
        <authorList>
            <consortium name="EnsemblPlants"/>
        </authorList>
    </citation>
    <scope>IDENTIFICATION</scope>
</reference>
<protein>
    <submittedName>
        <fullName evidence="1">Uncharacterized protein</fullName>
    </submittedName>
</protein>